<name>A0AAT9SDZ4_PSESX</name>
<sequence>MLSHRLHALFIGALFVCQSVSAQVLERDLGAFDLKLATTPTRSMAQGLVTPSGGSGSFHGGLDLTHESGFYFGQWAPNMGFASDTGMELDSYMGFKKPFDSTLGYELGMIRYSYPDTSQIDSHEFYAGLRMQSSRIGAAFSNDVGTRDSTVFVDLGAIEQLGVGVRMQYANHQFDTPQSSADGGLINGFNDWSLNLSRPWLGIDMNLIYSGSSLSGGDCSVYSGHNARCEGTFTLKAVRSFFNP</sequence>
<feature type="chain" id="PRO_5043333553" evidence="1">
    <location>
        <begin position="23"/>
        <end position="244"/>
    </location>
</feature>
<dbReference type="AlphaFoldDB" id="A0AAT9SDZ4"/>
<accession>A0AAT9SDZ4</accession>
<dbReference type="InterPro" id="IPR010239">
    <property type="entry name" value="CHP02001"/>
</dbReference>
<dbReference type="EMBL" id="CP081457">
    <property type="protein sequence ID" value="UYS79837.1"/>
    <property type="molecule type" value="Genomic_DNA"/>
</dbReference>
<dbReference type="NCBIfam" id="TIGR02001">
    <property type="entry name" value="gcw_chp"/>
    <property type="match status" value="1"/>
</dbReference>
<reference evidence="2" key="1">
    <citation type="journal article" date="2023" name="PhytoFront">
        <title>The Complete Genome Sequence of Pseudomonas syringae pv. actinidifoliorum ICMP 18803.</title>
        <authorList>
            <person name="Templeton M.D."/>
            <person name="Arshed S."/>
            <person name="Andersen M.T."/>
            <person name="Jayaraman J."/>
        </authorList>
    </citation>
    <scope>NUCLEOTIDE SEQUENCE</scope>
    <source>
        <strain evidence="2">ICMP 18803</strain>
    </source>
</reference>
<evidence type="ECO:0000256" key="1">
    <source>
        <dbReference type="SAM" id="SignalP"/>
    </source>
</evidence>
<evidence type="ECO:0000313" key="2">
    <source>
        <dbReference type="EMBL" id="UYS79837.1"/>
    </source>
</evidence>
<organism evidence="2">
    <name type="scientific">Pseudomonas syringae pv. actinidifoliorum ICMP 18803</name>
    <dbReference type="NCBI Taxonomy" id="1194400"/>
    <lineage>
        <taxon>Bacteria</taxon>
        <taxon>Pseudomonadati</taxon>
        <taxon>Pseudomonadota</taxon>
        <taxon>Gammaproteobacteria</taxon>
        <taxon>Pseudomonadales</taxon>
        <taxon>Pseudomonadaceae</taxon>
        <taxon>Pseudomonas</taxon>
        <taxon>Pseudomonas syringae</taxon>
    </lineage>
</organism>
<dbReference type="RefSeq" id="WP_264297515.1">
    <property type="nucleotide sequence ID" value="NZ_CP081457.1"/>
</dbReference>
<keyword evidence="1" id="KW-0732">Signal</keyword>
<feature type="signal peptide" evidence="1">
    <location>
        <begin position="1"/>
        <end position="22"/>
    </location>
</feature>
<gene>
    <name evidence="2" type="ORF">A237_020510</name>
</gene>
<protein>
    <submittedName>
        <fullName evidence="2">TorF family putative porin</fullName>
    </submittedName>
</protein>
<dbReference type="Pfam" id="PF09694">
    <property type="entry name" value="Gcw_chp"/>
    <property type="match status" value="1"/>
</dbReference>
<proteinExistence type="predicted"/>